<keyword evidence="5" id="KW-0804">Transcription</keyword>
<feature type="domain" description="Aldehyde dehydrogenase" evidence="6">
    <location>
        <begin position="1050"/>
        <end position="1245"/>
    </location>
</feature>
<dbReference type="InterPro" id="IPR024089">
    <property type="entry name" value="PRODH_PutA_dom_I/II"/>
</dbReference>
<dbReference type="InterPro" id="IPR005933">
    <property type="entry name" value="PutA_C"/>
</dbReference>
<comment type="similarity">
    <text evidence="5">In the C-terminal section; belongs to the aldehyde dehydrogenase family.</text>
</comment>
<evidence type="ECO:0000259" key="9">
    <source>
        <dbReference type="Pfam" id="PF18327"/>
    </source>
</evidence>
<comment type="pathway">
    <text evidence="5">Amino-acid degradation; L-proline degradation into L-glutamate; L-glutamate from L-proline: step 1/2.</text>
</comment>
<dbReference type="InterPro" id="IPR015590">
    <property type="entry name" value="Aldehyde_DH_dom"/>
</dbReference>
<dbReference type="Gene3D" id="1.20.5.550">
    <property type="entry name" value="Single Helix bin"/>
    <property type="match status" value="1"/>
</dbReference>
<dbReference type="Gene3D" id="3.40.309.10">
    <property type="entry name" value="Aldehyde Dehydrogenase, Chain A, domain 2"/>
    <property type="match status" value="1"/>
</dbReference>
<organism evidence="10 11">
    <name type="scientific">Rhodovibrio sodomensis</name>
    <dbReference type="NCBI Taxonomy" id="1088"/>
    <lineage>
        <taxon>Bacteria</taxon>
        <taxon>Pseudomonadati</taxon>
        <taxon>Pseudomonadota</taxon>
        <taxon>Alphaproteobacteria</taxon>
        <taxon>Rhodospirillales</taxon>
        <taxon>Rhodovibrionaceae</taxon>
        <taxon>Rhodovibrio</taxon>
    </lineage>
</organism>
<dbReference type="NCBIfam" id="NF008869">
    <property type="entry name" value="PRK11904.1"/>
    <property type="match status" value="1"/>
</dbReference>
<dbReference type="NCBIfam" id="TIGR01238">
    <property type="entry name" value="D1pyr5carbox3"/>
    <property type="match status" value="1"/>
</dbReference>
<keyword evidence="5" id="KW-0805">Transcription regulation</keyword>
<dbReference type="Gene3D" id="3.20.20.220">
    <property type="match status" value="1"/>
</dbReference>
<comment type="caution">
    <text evidence="10">The sequence shown here is derived from an EMBL/GenBank/DDBJ whole genome shotgun (WGS) entry which is preliminary data.</text>
</comment>
<evidence type="ECO:0000259" key="8">
    <source>
        <dbReference type="Pfam" id="PF14850"/>
    </source>
</evidence>
<dbReference type="InterPro" id="IPR002872">
    <property type="entry name" value="Proline_DH_dom"/>
</dbReference>
<dbReference type="InterPro" id="IPR050485">
    <property type="entry name" value="Proline_metab_enzyme"/>
</dbReference>
<evidence type="ECO:0000256" key="1">
    <source>
        <dbReference type="ARBA" id="ARBA00004786"/>
    </source>
</evidence>
<comment type="pathway">
    <text evidence="1 5">Amino-acid degradation; L-proline degradation into L-glutamate; L-glutamate from L-proline: step 2/2.</text>
</comment>
<comment type="catalytic activity">
    <reaction evidence="5">
        <text>L-proline + a quinone = (S)-1-pyrroline-5-carboxylate + a quinol + H(+)</text>
        <dbReference type="Rhea" id="RHEA:23784"/>
        <dbReference type="ChEBI" id="CHEBI:15378"/>
        <dbReference type="ChEBI" id="CHEBI:17388"/>
        <dbReference type="ChEBI" id="CHEBI:24646"/>
        <dbReference type="ChEBI" id="CHEBI:60039"/>
        <dbReference type="ChEBI" id="CHEBI:132124"/>
        <dbReference type="EC" id="1.5.5.2"/>
    </reaction>
</comment>
<keyword evidence="5" id="KW-0678">Repressor</keyword>
<comment type="cofactor">
    <cofactor evidence="5">
        <name>FAD</name>
        <dbReference type="ChEBI" id="CHEBI:57692"/>
    </cofactor>
</comment>
<evidence type="ECO:0000259" key="7">
    <source>
        <dbReference type="Pfam" id="PF01619"/>
    </source>
</evidence>
<dbReference type="PROSITE" id="PS00070">
    <property type="entry name" value="ALDEHYDE_DEHYDR_CYS"/>
    <property type="match status" value="1"/>
</dbReference>
<protein>
    <recommendedName>
        <fullName evidence="5">Bifunctional protein PutA</fullName>
    </recommendedName>
    <domain>
        <recommendedName>
            <fullName evidence="5">Proline dehydrogenase</fullName>
            <ecNumber evidence="5">1.5.5.2</ecNumber>
        </recommendedName>
        <alternativeName>
            <fullName evidence="5">Proline oxidase</fullName>
        </alternativeName>
    </domain>
    <domain>
        <recommendedName>
            <fullName evidence="5">Delta-1-pyrroline-5-carboxylate dehydrogenase</fullName>
            <shortName evidence="5">P5C dehydrogenase</shortName>
            <ecNumber evidence="5">1.2.1.88</ecNumber>
        </recommendedName>
        <alternativeName>
            <fullName evidence="5">L-glutamate gamma-semialdehyde dehydrogenase</fullName>
        </alternativeName>
    </domain>
</protein>
<keyword evidence="5" id="KW-0285">Flavoprotein</keyword>
<dbReference type="Gene3D" id="3.40.605.10">
    <property type="entry name" value="Aldehyde Dehydrogenase, Chain A, domain 1"/>
    <property type="match status" value="2"/>
</dbReference>
<evidence type="ECO:0000259" key="6">
    <source>
        <dbReference type="Pfam" id="PF00171"/>
    </source>
</evidence>
<dbReference type="InterPro" id="IPR029041">
    <property type="entry name" value="FAD-linked_oxidoreductase-like"/>
</dbReference>
<dbReference type="InterPro" id="IPR041349">
    <property type="entry name" value="PRODH"/>
</dbReference>
<evidence type="ECO:0000313" key="10">
    <source>
        <dbReference type="EMBL" id="MBK1668516.1"/>
    </source>
</evidence>
<comment type="function">
    <text evidence="5">Oxidizes proline to glutamate for use as a carbon and nitrogen source.</text>
</comment>
<dbReference type="Pfam" id="PF00171">
    <property type="entry name" value="Aldedh"/>
    <property type="match status" value="2"/>
</dbReference>
<evidence type="ECO:0000256" key="5">
    <source>
        <dbReference type="PIRNR" id="PIRNR000197"/>
    </source>
</evidence>
<name>A0ABS1DEW0_9PROT</name>
<dbReference type="InterPro" id="IPR016160">
    <property type="entry name" value="Ald_DH_CS_CYS"/>
</dbReference>
<keyword evidence="5" id="KW-0274">FAD</keyword>
<dbReference type="EC" id="1.2.1.88" evidence="5"/>
<proteinExistence type="inferred from homology"/>
<comment type="catalytic activity">
    <reaction evidence="4 5">
        <text>L-glutamate 5-semialdehyde + NAD(+) + H2O = L-glutamate + NADH + 2 H(+)</text>
        <dbReference type="Rhea" id="RHEA:30235"/>
        <dbReference type="ChEBI" id="CHEBI:15377"/>
        <dbReference type="ChEBI" id="CHEBI:15378"/>
        <dbReference type="ChEBI" id="CHEBI:29985"/>
        <dbReference type="ChEBI" id="CHEBI:57540"/>
        <dbReference type="ChEBI" id="CHEBI:57945"/>
        <dbReference type="ChEBI" id="CHEBI:58066"/>
        <dbReference type="EC" id="1.2.1.88"/>
    </reaction>
</comment>
<dbReference type="PIRSF" id="PIRSF000197">
    <property type="entry name" value="Bifunct_PutA"/>
    <property type="match status" value="1"/>
</dbReference>
<keyword evidence="2 5" id="KW-0560">Oxidoreductase</keyword>
<dbReference type="EC" id="1.5.5.2" evidence="5"/>
<reference evidence="10 11" key="1">
    <citation type="journal article" date="2020" name="Microorganisms">
        <title>Osmotic Adaptation and Compatible Solute Biosynthesis of Phototrophic Bacteria as Revealed from Genome Analyses.</title>
        <authorList>
            <person name="Imhoff J.F."/>
            <person name="Rahn T."/>
            <person name="Kunzel S."/>
            <person name="Keller A."/>
            <person name="Neulinger S.C."/>
        </authorList>
    </citation>
    <scope>NUCLEOTIDE SEQUENCE [LARGE SCALE GENOMIC DNA]</scope>
    <source>
        <strain evidence="10 11">DSM 9895</strain>
    </source>
</reference>
<feature type="domain" description="Proline dehydrogenase PutA" evidence="8">
    <location>
        <begin position="68"/>
        <end position="181"/>
    </location>
</feature>
<evidence type="ECO:0000256" key="4">
    <source>
        <dbReference type="ARBA" id="ARBA00048142"/>
    </source>
</evidence>
<dbReference type="InterPro" id="IPR016161">
    <property type="entry name" value="Ald_DH/histidinol_DH"/>
</dbReference>
<dbReference type="InterPro" id="IPR024090">
    <property type="entry name" value="PRODH_PutA_dom_I"/>
</dbReference>
<dbReference type="InterPro" id="IPR016163">
    <property type="entry name" value="Ald_DH_C"/>
</dbReference>
<evidence type="ECO:0000313" key="11">
    <source>
        <dbReference type="Proteomes" id="UP001296873"/>
    </source>
</evidence>
<dbReference type="PANTHER" id="PTHR42862:SF1">
    <property type="entry name" value="DELTA-1-PYRROLINE-5-CARBOXYLATE DEHYDROGENASE 2, ISOFORM A-RELATED"/>
    <property type="match status" value="1"/>
</dbReference>
<gene>
    <name evidence="10" type="ORF">CKO28_10775</name>
</gene>
<accession>A0ABS1DEW0</accession>
<dbReference type="SUPFAM" id="SSF81935">
    <property type="entry name" value="N-terminal domain of bifunctional PutA protein"/>
    <property type="match status" value="1"/>
</dbReference>
<dbReference type="Pfam" id="PF14850">
    <property type="entry name" value="Pro_dh-DNA_bdg"/>
    <property type="match status" value="1"/>
</dbReference>
<dbReference type="InterPro" id="IPR025703">
    <property type="entry name" value="Bifunct_PutA"/>
</dbReference>
<dbReference type="Proteomes" id="UP001296873">
    <property type="component" value="Unassembled WGS sequence"/>
</dbReference>
<evidence type="ECO:0000256" key="2">
    <source>
        <dbReference type="ARBA" id="ARBA00023002"/>
    </source>
</evidence>
<feature type="domain" description="Proline dehydrogenase" evidence="7">
    <location>
        <begin position="190"/>
        <end position="485"/>
    </location>
</feature>
<dbReference type="InterPro" id="IPR024082">
    <property type="entry name" value="PRODH_PutA_dom_II"/>
</dbReference>
<dbReference type="Gene3D" id="1.20.5.460">
    <property type="entry name" value="Single helix bin"/>
    <property type="match status" value="1"/>
</dbReference>
<keyword evidence="3 5" id="KW-0520">NAD</keyword>
<feature type="domain" description="Proline utilization A proline dehydrogenase N-terminal" evidence="9">
    <location>
        <begin position="12"/>
        <end position="59"/>
    </location>
</feature>
<dbReference type="CDD" id="cd07125">
    <property type="entry name" value="ALDH_PutA-P5CDH"/>
    <property type="match status" value="1"/>
</dbReference>
<dbReference type="EMBL" id="NRRL01000025">
    <property type="protein sequence ID" value="MBK1668516.1"/>
    <property type="molecule type" value="Genomic_DNA"/>
</dbReference>
<dbReference type="Pfam" id="PF01619">
    <property type="entry name" value="Pro_dh"/>
    <property type="match status" value="1"/>
</dbReference>
<dbReference type="SUPFAM" id="SSF51730">
    <property type="entry name" value="FAD-linked oxidoreductase"/>
    <property type="match status" value="1"/>
</dbReference>
<comment type="similarity">
    <text evidence="5">In the N-terminal section; belongs to the proline dehydrogenase family.</text>
</comment>
<keyword evidence="11" id="KW-1185">Reference proteome</keyword>
<dbReference type="InterPro" id="IPR016162">
    <property type="entry name" value="Ald_DH_N"/>
</dbReference>
<evidence type="ECO:0000256" key="3">
    <source>
        <dbReference type="ARBA" id="ARBA00023027"/>
    </source>
</evidence>
<feature type="domain" description="Aldehyde dehydrogenase" evidence="6">
    <location>
        <begin position="573"/>
        <end position="1027"/>
    </location>
</feature>
<dbReference type="Pfam" id="PF18327">
    <property type="entry name" value="PRODH"/>
    <property type="match status" value="1"/>
</dbReference>
<dbReference type="PANTHER" id="PTHR42862">
    <property type="entry name" value="DELTA-1-PYRROLINE-5-CARBOXYLATE DEHYDROGENASE 1, ISOFORM A-RELATED"/>
    <property type="match status" value="1"/>
</dbReference>
<sequence length="1320" mass="142489">MIFKTPLGSRGALRARVDANYRGDETACIETLLGALDDLPESSRQNVQSYAHQLVEAVRAETAHQGGIDAFLHEYGLSTQEGVLLMCIAEALLRIPDDDTREWLIRDKLGSADWKQHLGHSRSLFVNASTWALMMTGQVVRMHDARGHGPDYALRRLIARLGEPVVRESVNQAMKIMGRQFVMGRTIETALERAQAWEKRGYSYSYDMLGEAARTMADARRYFDHYKNAIQKIGAKADGKGPINGPGISVKLSALHPRYEVANHDRVMDELMPRLRALCVEAARYDIGLNIDAEEADRLDISLDCIEAISGDPDLKAWQGFGVVVQAYQKRAYSLLDWLADMARRHERRLMVRLVKGAYWDMEIKRAQEQGVEDYPVFTRKTNTDVSYLACARKLFANTDAFYPQLATHNAQSIASVLEYAGNSRDFEFQRLHGMGEELYERVIEHDQVGAGCRIYAPVGQHEDLLAYLVRRLLENGANSSFVNRIQDESLPVEEIVADPVRAVRGLARAPHPRIPLPRDIYGGNRVNAKGVDLSDLVQLDALRQDMQKVLRERWTAGPIVGGDAAAGRDGRETVMPHDRARVLGEVTEATDDQIERALTTAQKAAGDWAAKPVGERAACLERAADLMEQEMSSILGLLVAEVGKTLNDAVSEVREAIDFCRYYALQARQTLSGEIRVRGPAGAGDRISMRGGGVFTCISPWNLPFAIFNGQVVAALVAGNAVLAKPAEQSPLIAARAVRLLHRAGIPPEVLHLLPGDGARVGGALTRDPRISGVCFTGSTETARRINRTLAGRDGAAIPSLIAETGGQNAMIVDSTALTEQVARDVVVSAFQNAGQRCSALRVLYVQEDVAERTLEMISGAMDELRVGDPQLLSTDVGPVIDDGAQATIDKHIKRMLGDAKEVRRARLGQGTDNGSFVTPAAFEIDRIDRLEREVFGPVLHVVRYRADRLDQVVDAINRTGYGLTMGVHSRIDEMWKRVYERARVGNCYVNRNQIGAIVGVQPFGGQGLSGTGPKAGGPLYLERFVRETGGDGAVATPADAAGTPVDLKAPLIARKSLDQAVRTLGKQGHEWLPPVAERAAVLERAADAIDAGAKPLQKLKDAGDAQAGAAYLRVYAAQAADELAEPRQMPGPTGERNELAFWPRGTVACLALAGDDTASQLSALIAQAGAALAAGNTALLWAEAEGAAAAVARVLHDAGVPGYAVQAIEPGQDAGLEALLTAEPVHLTALAGNRASAAAVNARLAELDGAIRTLVCFRPTPSGDGAADAGQPVASSPAYLHRFVHERALSVDTTASGGNASLLSIEEGPQLPGQVAAE</sequence>
<dbReference type="SUPFAM" id="SSF53720">
    <property type="entry name" value="ALDH-like"/>
    <property type="match status" value="2"/>
</dbReference>
<keyword evidence="5" id="KW-0238">DNA-binding</keyword>
<keyword evidence="5" id="KW-0642">Proline metabolism</keyword>